<comment type="caution">
    <text evidence="1">The sequence shown here is derived from an EMBL/GenBank/DDBJ whole genome shotgun (WGS) entry which is preliminary data.</text>
</comment>
<organism evidence="1 2">
    <name type="scientific">Vanilla planifolia</name>
    <name type="common">Vanilla</name>
    <dbReference type="NCBI Taxonomy" id="51239"/>
    <lineage>
        <taxon>Eukaryota</taxon>
        <taxon>Viridiplantae</taxon>
        <taxon>Streptophyta</taxon>
        <taxon>Embryophyta</taxon>
        <taxon>Tracheophyta</taxon>
        <taxon>Spermatophyta</taxon>
        <taxon>Magnoliopsida</taxon>
        <taxon>Liliopsida</taxon>
        <taxon>Asparagales</taxon>
        <taxon>Orchidaceae</taxon>
        <taxon>Vanilloideae</taxon>
        <taxon>Vanilleae</taxon>
        <taxon>Vanilla</taxon>
    </lineage>
</organism>
<dbReference type="Proteomes" id="UP000639772">
    <property type="component" value="Chromosome 3"/>
</dbReference>
<evidence type="ECO:0000313" key="1">
    <source>
        <dbReference type="EMBL" id="KAG0490257.1"/>
    </source>
</evidence>
<protein>
    <submittedName>
        <fullName evidence="1">Uncharacterized protein</fullName>
    </submittedName>
</protein>
<evidence type="ECO:0000313" key="2">
    <source>
        <dbReference type="Proteomes" id="UP000639772"/>
    </source>
</evidence>
<dbReference type="EMBL" id="JADCNM010000003">
    <property type="protein sequence ID" value="KAG0490257.1"/>
    <property type="molecule type" value="Genomic_DNA"/>
</dbReference>
<proteinExistence type="predicted"/>
<dbReference type="AlphaFoldDB" id="A0A835RQK9"/>
<sequence>MEAEPSFQVTALPAGLRVSRNSRYGRMKLIDKAKASFVSYKQVTGIPVETLTNIHKPFVSYIYADEPFCHANIAAASITAIFLIDQKPIIFI</sequence>
<name>A0A835RQK9_VANPL</name>
<gene>
    <name evidence="1" type="ORF">HPP92_007120</name>
</gene>
<accession>A0A835RQK9</accession>
<reference evidence="1 2" key="1">
    <citation type="journal article" date="2020" name="Nat. Food">
        <title>A phased Vanilla planifolia genome enables genetic improvement of flavour and production.</title>
        <authorList>
            <person name="Hasing T."/>
            <person name="Tang H."/>
            <person name="Brym M."/>
            <person name="Khazi F."/>
            <person name="Huang T."/>
            <person name="Chambers A.H."/>
        </authorList>
    </citation>
    <scope>NUCLEOTIDE SEQUENCE [LARGE SCALE GENOMIC DNA]</scope>
    <source>
        <tissue evidence="1">Leaf</tissue>
    </source>
</reference>